<dbReference type="GO" id="GO:0006886">
    <property type="term" value="P:intracellular protein transport"/>
    <property type="evidence" value="ECO:0007669"/>
    <property type="project" value="InterPro"/>
</dbReference>
<dbReference type="FunFam" id="3.30.310.10:FF:000004">
    <property type="entry name" value="AP-2 complex subunit alpha"/>
    <property type="match status" value="1"/>
</dbReference>
<dbReference type="STRING" id="7757.ENSPMAP00000007753"/>
<dbReference type="Ensembl" id="ENSPMAT00000007788.1">
    <property type="protein sequence ID" value="ENSPMAP00000007753.1"/>
    <property type="gene ID" value="ENSPMAG00000007042.1"/>
</dbReference>
<dbReference type="SUPFAM" id="SSF55711">
    <property type="entry name" value="Subdomain of clathrin and coatomer appendage domain"/>
    <property type="match status" value="1"/>
</dbReference>
<reference evidence="2" key="1">
    <citation type="submission" date="2025-08" db="UniProtKB">
        <authorList>
            <consortium name="Ensembl"/>
        </authorList>
    </citation>
    <scope>IDENTIFICATION</scope>
</reference>
<dbReference type="InterPro" id="IPR003164">
    <property type="entry name" value="Clathrin_a-adaptin_app_sub_C"/>
</dbReference>
<feature type="domain" description="Clathrin adaptor alpha-adaptin appendage C-terminal subdomain" evidence="1">
    <location>
        <begin position="31"/>
        <end position="140"/>
    </location>
</feature>
<dbReference type="InterPro" id="IPR012295">
    <property type="entry name" value="TBP_dom_sf"/>
</dbReference>
<dbReference type="AlphaFoldDB" id="S4RRB7"/>
<dbReference type="GeneTree" id="ENSGT00950000182838"/>
<dbReference type="Gene3D" id="3.30.310.10">
    <property type="entry name" value="TATA-Binding Protein"/>
    <property type="match status" value="1"/>
</dbReference>
<dbReference type="OMA" id="RIFKATT"/>
<dbReference type="Pfam" id="PF02296">
    <property type="entry name" value="Alpha_adaptin_C"/>
    <property type="match status" value="1"/>
</dbReference>
<dbReference type="GO" id="GO:0030131">
    <property type="term" value="C:clathrin adaptor complex"/>
    <property type="evidence" value="ECO:0007669"/>
    <property type="project" value="InterPro"/>
</dbReference>
<reference evidence="2" key="2">
    <citation type="submission" date="2025-09" db="UniProtKB">
        <authorList>
            <consortium name="Ensembl"/>
        </authorList>
    </citation>
    <scope>IDENTIFICATION</scope>
</reference>
<organism evidence="2">
    <name type="scientific">Petromyzon marinus</name>
    <name type="common">Sea lamprey</name>
    <dbReference type="NCBI Taxonomy" id="7757"/>
    <lineage>
        <taxon>Eukaryota</taxon>
        <taxon>Metazoa</taxon>
        <taxon>Chordata</taxon>
        <taxon>Craniata</taxon>
        <taxon>Vertebrata</taxon>
        <taxon>Cyclostomata</taxon>
        <taxon>Hyperoartia</taxon>
        <taxon>Petromyzontiformes</taxon>
        <taxon>Petromyzontidae</taxon>
        <taxon>Petromyzon</taxon>
    </lineage>
</organism>
<proteinExistence type="predicted"/>
<dbReference type="GO" id="GO:0016192">
    <property type="term" value="P:vesicle-mediated transport"/>
    <property type="evidence" value="ECO:0007669"/>
    <property type="project" value="InterPro"/>
</dbReference>
<accession>S4RRB7</accession>
<protein>
    <recommendedName>
        <fullName evidence="1">Clathrin adaptor alpha-adaptin appendage C-terminal subdomain domain-containing protein</fullName>
    </recommendedName>
</protein>
<sequence>CVMDVCVHPCTSYGGSMQSITMQLPVVLNKFFQPTEMASQDFFTRWKQLSSPQQEAQRIFKATTPMELEVTKAKLVGFGMAMLERVDPNPDNYVGAGIIQTKTLQIGCLLRLEPNLQAQMYRLTLRTSKESVSKRLCELLAEQF</sequence>
<dbReference type="InterPro" id="IPR009028">
    <property type="entry name" value="Coatomer/calthrin_app_sub_C"/>
</dbReference>
<name>S4RRB7_PETMA</name>
<evidence type="ECO:0000259" key="1">
    <source>
        <dbReference type="Pfam" id="PF02296"/>
    </source>
</evidence>
<evidence type="ECO:0000313" key="2">
    <source>
        <dbReference type="Ensembl" id="ENSPMAP00000007753.1"/>
    </source>
</evidence>
<dbReference type="HOGENOM" id="CLU_1964480_0_0_1"/>